<dbReference type="EMBL" id="HBUE01109290">
    <property type="protein sequence ID" value="CAG6488097.1"/>
    <property type="molecule type" value="Transcribed_RNA"/>
</dbReference>
<proteinExistence type="predicted"/>
<name>A0A8D8FWU8_CULPI</name>
<reference evidence="1" key="1">
    <citation type="submission" date="2021-05" db="EMBL/GenBank/DDBJ databases">
        <authorList>
            <person name="Alioto T."/>
            <person name="Alioto T."/>
            <person name="Gomez Garrido J."/>
        </authorList>
    </citation>
    <scope>NUCLEOTIDE SEQUENCE</scope>
</reference>
<protein>
    <submittedName>
        <fullName evidence="1">(northern house mosquito) hypothetical protein</fullName>
    </submittedName>
</protein>
<dbReference type="AlphaFoldDB" id="A0A8D8FWU8"/>
<sequence length="105" mass="12074">MLEPGPVPDGQRRPCTVVSMVDCTEDTRPWCRPTLATRPPIRGDSHGERTEPVCTEVPGDITDWPRLWCQCRSRSRLLQDRSMLPQSQLVVRRSLWFNVDELDGK</sequence>
<accession>A0A8D8FWU8</accession>
<organism evidence="1">
    <name type="scientific">Culex pipiens</name>
    <name type="common">House mosquito</name>
    <dbReference type="NCBI Taxonomy" id="7175"/>
    <lineage>
        <taxon>Eukaryota</taxon>
        <taxon>Metazoa</taxon>
        <taxon>Ecdysozoa</taxon>
        <taxon>Arthropoda</taxon>
        <taxon>Hexapoda</taxon>
        <taxon>Insecta</taxon>
        <taxon>Pterygota</taxon>
        <taxon>Neoptera</taxon>
        <taxon>Endopterygota</taxon>
        <taxon>Diptera</taxon>
        <taxon>Nematocera</taxon>
        <taxon>Culicoidea</taxon>
        <taxon>Culicidae</taxon>
        <taxon>Culicinae</taxon>
        <taxon>Culicini</taxon>
        <taxon>Culex</taxon>
        <taxon>Culex</taxon>
    </lineage>
</organism>
<evidence type="ECO:0000313" key="1">
    <source>
        <dbReference type="EMBL" id="CAG6488097.1"/>
    </source>
</evidence>